<keyword evidence="6" id="KW-1185">Reference proteome</keyword>
<dbReference type="Proteomes" id="UP000199344">
    <property type="component" value="Unassembled WGS sequence"/>
</dbReference>
<dbReference type="RefSeq" id="WP_090524221.1">
    <property type="nucleotide sequence ID" value="NZ_FNAH01000007.1"/>
</dbReference>
<feature type="signal peptide" evidence="4">
    <location>
        <begin position="1"/>
        <end position="17"/>
    </location>
</feature>
<dbReference type="Gene3D" id="2.150.10.10">
    <property type="entry name" value="Serralysin-like metalloprotease, C-terminal"/>
    <property type="match status" value="2"/>
</dbReference>
<evidence type="ECO:0000256" key="3">
    <source>
        <dbReference type="SAM" id="MobiDB-lite"/>
    </source>
</evidence>
<feature type="region of interest" description="Disordered" evidence="3">
    <location>
        <begin position="34"/>
        <end position="56"/>
    </location>
</feature>
<dbReference type="Pfam" id="PF00353">
    <property type="entry name" value="HemolysinCabind"/>
    <property type="match status" value="3"/>
</dbReference>
<sequence>MSVLTLLGVTMVFSAVACLLDGADEDENVIHDQADGESDLGESYSLQENSTGEGEEYGEARTLLDMISGRVTTGSSLASDSILTNGDHASLPASQGGDELIGTNLADTIIGTGFSDYIEGDPVGEAVGDDVLLGGGGDDWINAGAGNDAVSGDTGDDTIFGGAGADTLLGGAGDDEIHIGALDHVDGGAGHDVLILDRTEEGVATISNFDASQDRIQITLDPEAHANAELTSLVDGSGHTIIEVGGTPIVRLLDIQDYDLALLEVKFQS</sequence>
<evidence type="ECO:0000313" key="6">
    <source>
        <dbReference type="Proteomes" id="UP000199344"/>
    </source>
</evidence>
<proteinExistence type="predicted"/>
<dbReference type="InterPro" id="IPR018511">
    <property type="entry name" value="Hemolysin-typ_Ca-bd_CS"/>
</dbReference>
<dbReference type="AlphaFoldDB" id="A0A1G7DPN3"/>
<evidence type="ECO:0000256" key="4">
    <source>
        <dbReference type="SAM" id="SignalP"/>
    </source>
</evidence>
<dbReference type="GO" id="GO:0005509">
    <property type="term" value="F:calcium ion binding"/>
    <property type="evidence" value="ECO:0007669"/>
    <property type="project" value="InterPro"/>
</dbReference>
<dbReference type="InterPro" id="IPR050557">
    <property type="entry name" value="RTX_toxin/Mannuronan_C5-epim"/>
</dbReference>
<dbReference type="PANTHER" id="PTHR38340:SF1">
    <property type="entry name" value="S-LAYER PROTEIN"/>
    <property type="match status" value="1"/>
</dbReference>
<evidence type="ECO:0000256" key="2">
    <source>
        <dbReference type="ARBA" id="ARBA00022525"/>
    </source>
</evidence>
<dbReference type="PROSITE" id="PS00330">
    <property type="entry name" value="HEMOLYSIN_CALCIUM"/>
    <property type="match status" value="1"/>
</dbReference>
<dbReference type="InterPro" id="IPR011049">
    <property type="entry name" value="Serralysin-like_metalloprot_C"/>
</dbReference>
<dbReference type="EMBL" id="FNAH01000007">
    <property type="protein sequence ID" value="SDE53116.1"/>
    <property type="molecule type" value="Genomic_DNA"/>
</dbReference>
<keyword evidence="2" id="KW-0964">Secreted</keyword>
<dbReference type="InterPro" id="IPR001343">
    <property type="entry name" value="Hemolysn_Ca-bd"/>
</dbReference>
<comment type="subcellular location">
    <subcellularLocation>
        <location evidence="1">Secreted</location>
    </subcellularLocation>
</comment>
<reference evidence="5 6" key="1">
    <citation type="submission" date="2016-10" db="EMBL/GenBank/DDBJ databases">
        <authorList>
            <person name="de Groot N.N."/>
        </authorList>
    </citation>
    <scope>NUCLEOTIDE SEQUENCE [LARGE SCALE GENOMIC DNA]</scope>
    <source>
        <strain evidence="5 6">DSM 22220</strain>
    </source>
</reference>
<accession>A0A1G7DPN3</accession>
<organism evidence="5 6">
    <name type="scientific">Paracoccus isoporae</name>
    <dbReference type="NCBI Taxonomy" id="591205"/>
    <lineage>
        <taxon>Bacteria</taxon>
        <taxon>Pseudomonadati</taxon>
        <taxon>Pseudomonadota</taxon>
        <taxon>Alphaproteobacteria</taxon>
        <taxon>Rhodobacterales</taxon>
        <taxon>Paracoccaceae</taxon>
        <taxon>Paracoccus</taxon>
    </lineage>
</organism>
<dbReference type="OrthoDB" id="7771506at2"/>
<evidence type="ECO:0000313" key="5">
    <source>
        <dbReference type="EMBL" id="SDE53116.1"/>
    </source>
</evidence>
<keyword evidence="4" id="KW-0732">Signal</keyword>
<dbReference type="SUPFAM" id="SSF51120">
    <property type="entry name" value="beta-Roll"/>
    <property type="match status" value="1"/>
</dbReference>
<dbReference type="PRINTS" id="PR00313">
    <property type="entry name" value="CABNDNGRPT"/>
</dbReference>
<evidence type="ECO:0000256" key="1">
    <source>
        <dbReference type="ARBA" id="ARBA00004613"/>
    </source>
</evidence>
<protein>
    <submittedName>
        <fullName evidence="5">Hemolysin-type calcium-binding repeat-containing protein</fullName>
    </submittedName>
</protein>
<name>A0A1G7DPN3_9RHOB</name>
<dbReference type="PANTHER" id="PTHR38340">
    <property type="entry name" value="S-LAYER PROTEIN"/>
    <property type="match status" value="1"/>
</dbReference>
<gene>
    <name evidence="5" type="ORF">SAMN05421538_107163</name>
</gene>
<dbReference type="STRING" id="591205.SAMN05421538_107163"/>
<dbReference type="GO" id="GO:0005576">
    <property type="term" value="C:extracellular region"/>
    <property type="evidence" value="ECO:0007669"/>
    <property type="project" value="UniProtKB-SubCell"/>
</dbReference>
<feature type="chain" id="PRO_5011437845" evidence="4">
    <location>
        <begin position="18"/>
        <end position="269"/>
    </location>
</feature>